<reference evidence="1" key="1">
    <citation type="submission" date="2016-04" db="EMBL/GenBank/DDBJ databases">
        <authorList>
            <person name="Nguyen H.D."/>
            <person name="Samba Siva P."/>
            <person name="Cullis J."/>
            <person name="Levesque C.A."/>
            <person name="Hambleton S."/>
        </authorList>
    </citation>
    <scope>NUCLEOTIDE SEQUENCE</scope>
    <source>
        <strain evidence="1">DAOMC 236426</strain>
    </source>
</reference>
<protein>
    <submittedName>
        <fullName evidence="1">Uncharacterized protein</fullName>
    </submittedName>
</protein>
<evidence type="ECO:0000313" key="2">
    <source>
        <dbReference type="Proteomes" id="UP000077684"/>
    </source>
</evidence>
<organism evidence="1 2">
    <name type="scientific">Tilletia controversa</name>
    <name type="common">dwarf bunt fungus</name>
    <dbReference type="NCBI Taxonomy" id="13291"/>
    <lineage>
        <taxon>Eukaryota</taxon>
        <taxon>Fungi</taxon>
        <taxon>Dikarya</taxon>
        <taxon>Basidiomycota</taxon>
        <taxon>Ustilaginomycotina</taxon>
        <taxon>Exobasidiomycetes</taxon>
        <taxon>Tilletiales</taxon>
        <taxon>Tilletiaceae</taxon>
        <taxon>Tilletia</taxon>
    </lineage>
</organism>
<proteinExistence type="predicted"/>
<gene>
    <name evidence="1" type="ORF">A4X06_0g9774</name>
</gene>
<evidence type="ECO:0000313" key="1">
    <source>
        <dbReference type="EMBL" id="KAE8235743.1"/>
    </source>
</evidence>
<dbReference type="AlphaFoldDB" id="A0A8X7MHN9"/>
<dbReference type="EMBL" id="LWDE02003319">
    <property type="protein sequence ID" value="KAE8235743.1"/>
    <property type="molecule type" value="Genomic_DNA"/>
</dbReference>
<name>A0A8X7MHN9_9BASI</name>
<sequence>MKPGLPFRIVLAKDSKRKIQAAVAYAANLASRFPTDSFQATKLLLAIPCDGASEQQAAPFIDRASVLHGTNVVPAPNNRAACTYQRGNANNTVYSVEELVGVQLFDRPPIWNPDWSHPRLLANTKVLTPISTSARAAHLMDFQTDAEL</sequence>
<reference evidence="1" key="2">
    <citation type="journal article" date="2019" name="IMA Fungus">
        <title>Genome sequencing and comparison of five Tilletia species to identify candidate genes for the detection of regulated species infecting wheat.</title>
        <authorList>
            <person name="Nguyen H.D.T."/>
            <person name="Sultana T."/>
            <person name="Kesanakurti P."/>
            <person name="Hambleton S."/>
        </authorList>
    </citation>
    <scope>NUCLEOTIDE SEQUENCE</scope>
    <source>
        <strain evidence="1">DAOMC 236426</strain>
    </source>
</reference>
<keyword evidence="2" id="KW-1185">Reference proteome</keyword>
<accession>A0A8X7MHN9</accession>
<dbReference type="Proteomes" id="UP000077684">
    <property type="component" value="Unassembled WGS sequence"/>
</dbReference>
<comment type="caution">
    <text evidence="1">The sequence shown here is derived from an EMBL/GenBank/DDBJ whole genome shotgun (WGS) entry which is preliminary data.</text>
</comment>